<dbReference type="SMART" id="SM00052">
    <property type="entry name" value="EAL"/>
    <property type="match status" value="1"/>
</dbReference>
<dbReference type="SUPFAM" id="SSF141868">
    <property type="entry name" value="EAL domain-like"/>
    <property type="match status" value="1"/>
</dbReference>
<dbReference type="Proteomes" id="UP000070299">
    <property type="component" value="Unassembled WGS sequence"/>
</dbReference>
<keyword evidence="1" id="KW-0812">Transmembrane</keyword>
<dbReference type="Gene3D" id="3.30.70.270">
    <property type="match status" value="1"/>
</dbReference>
<dbReference type="GO" id="GO:0071111">
    <property type="term" value="F:cyclic-guanylate-specific phosphodiesterase activity"/>
    <property type="evidence" value="ECO:0007669"/>
    <property type="project" value="InterPro"/>
</dbReference>
<evidence type="ECO:0000313" key="4">
    <source>
        <dbReference type="EMBL" id="KXI28349.1"/>
    </source>
</evidence>
<dbReference type="NCBIfam" id="TIGR00254">
    <property type="entry name" value="GGDEF"/>
    <property type="match status" value="1"/>
</dbReference>
<comment type="caution">
    <text evidence="4">The sequence shown here is derived from an EMBL/GenBank/DDBJ whole genome shotgun (WGS) entry which is preliminary data.</text>
</comment>
<dbReference type="PANTHER" id="PTHR33121">
    <property type="entry name" value="CYCLIC DI-GMP PHOSPHODIESTERASE PDEF"/>
    <property type="match status" value="1"/>
</dbReference>
<dbReference type="CDD" id="cd01948">
    <property type="entry name" value="EAL"/>
    <property type="match status" value="1"/>
</dbReference>
<gene>
    <name evidence="4" type="ORF">AX660_18455</name>
</gene>
<reference evidence="5" key="1">
    <citation type="submission" date="2016-02" db="EMBL/GenBank/DDBJ databases">
        <authorList>
            <person name="Schultz-Johansen M."/>
            <person name="Glaring M.A."/>
            <person name="Bech P.K."/>
            <person name="Stougaard P."/>
        </authorList>
    </citation>
    <scope>NUCLEOTIDE SEQUENCE [LARGE SCALE GENOMIC DNA]</scope>
    <source>
        <strain evidence="5">S66</strain>
    </source>
</reference>
<evidence type="ECO:0000259" key="3">
    <source>
        <dbReference type="PROSITE" id="PS50887"/>
    </source>
</evidence>
<dbReference type="PROSITE" id="PS50883">
    <property type="entry name" value="EAL"/>
    <property type="match status" value="1"/>
</dbReference>
<dbReference type="Gene3D" id="3.20.20.450">
    <property type="entry name" value="EAL domain"/>
    <property type="match status" value="1"/>
</dbReference>
<feature type="transmembrane region" description="Helical" evidence="1">
    <location>
        <begin position="18"/>
        <end position="38"/>
    </location>
</feature>
<dbReference type="RefSeq" id="WP_068378540.1">
    <property type="nucleotide sequence ID" value="NZ_LSNE01000007.1"/>
</dbReference>
<evidence type="ECO:0008006" key="6">
    <source>
        <dbReference type="Google" id="ProtNLM"/>
    </source>
</evidence>
<dbReference type="PROSITE" id="PS50887">
    <property type="entry name" value="GGDEF"/>
    <property type="match status" value="1"/>
</dbReference>
<feature type="domain" description="GGDEF" evidence="3">
    <location>
        <begin position="247"/>
        <end position="378"/>
    </location>
</feature>
<dbReference type="SUPFAM" id="SSF55073">
    <property type="entry name" value="Nucleotide cyclase"/>
    <property type="match status" value="1"/>
</dbReference>
<feature type="domain" description="EAL" evidence="2">
    <location>
        <begin position="387"/>
        <end position="640"/>
    </location>
</feature>
<dbReference type="Pfam" id="PF00990">
    <property type="entry name" value="GGDEF"/>
    <property type="match status" value="1"/>
</dbReference>
<dbReference type="PANTHER" id="PTHR33121:SF70">
    <property type="entry name" value="SIGNALING PROTEIN YKOW"/>
    <property type="match status" value="1"/>
</dbReference>
<dbReference type="EMBL" id="LSNE01000007">
    <property type="protein sequence ID" value="KXI28349.1"/>
    <property type="molecule type" value="Genomic_DNA"/>
</dbReference>
<dbReference type="InterPro" id="IPR029787">
    <property type="entry name" value="Nucleotide_cyclase"/>
</dbReference>
<dbReference type="AlphaFoldDB" id="A0A135ZZD8"/>
<dbReference type="InterPro" id="IPR043128">
    <property type="entry name" value="Rev_trsase/Diguanyl_cyclase"/>
</dbReference>
<dbReference type="STRING" id="1799789.AX660_18455"/>
<dbReference type="OrthoDB" id="1316910at2"/>
<dbReference type="Pfam" id="PF00563">
    <property type="entry name" value="EAL"/>
    <property type="match status" value="1"/>
</dbReference>
<proteinExistence type="predicted"/>
<feature type="transmembrane region" description="Helical" evidence="1">
    <location>
        <begin position="177"/>
        <end position="197"/>
    </location>
</feature>
<name>A0A135ZZD8_9ALTE</name>
<keyword evidence="1" id="KW-0472">Membrane</keyword>
<keyword evidence="5" id="KW-1185">Reference proteome</keyword>
<dbReference type="InterPro" id="IPR000160">
    <property type="entry name" value="GGDEF_dom"/>
</dbReference>
<evidence type="ECO:0000256" key="1">
    <source>
        <dbReference type="SAM" id="Phobius"/>
    </source>
</evidence>
<dbReference type="InterPro" id="IPR050706">
    <property type="entry name" value="Cyclic-di-GMP_PDE-like"/>
</dbReference>
<dbReference type="InterPro" id="IPR035919">
    <property type="entry name" value="EAL_sf"/>
</dbReference>
<evidence type="ECO:0000259" key="2">
    <source>
        <dbReference type="PROSITE" id="PS50883"/>
    </source>
</evidence>
<dbReference type="SMART" id="SM00267">
    <property type="entry name" value="GGDEF"/>
    <property type="match status" value="1"/>
</dbReference>
<dbReference type="CDD" id="cd01949">
    <property type="entry name" value="GGDEF"/>
    <property type="match status" value="1"/>
</dbReference>
<keyword evidence="1" id="KW-1133">Transmembrane helix</keyword>
<dbReference type="InterPro" id="IPR001633">
    <property type="entry name" value="EAL_dom"/>
</dbReference>
<organism evidence="4 5">
    <name type="scientific">Paraglaciecola hydrolytica</name>
    <dbReference type="NCBI Taxonomy" id="1799789"/>
    <lineage>
        <taxon>Bacteria</taxon>
        <taxon>Pseudomonadati</taxon>
        <taxon>Pseudomonadota</taxon>
        <taxon>Gammaproteobacteria</taxon>
        <taxon>Alteromonadales</taxon>
        <taxon>Alteromonadaceae</taxon>
        <taxon>Paraglaciecola</taxon>
    </lineage>
</organism>
<protein>
    <recommendedName>
        <fullName evidence="6">Diguanylate cyclase</fullName>
    </recommendedName>
</protein>
<evidence type="ECO:0000313" key="5">
    <source>
        <dbReference type="Proteomes" id="UP000070299"/>
    </source>
</evidence>
<sequence length="640" mass="72195">MSTNLEPSLSDNSLRRRLIIGSLSLAIAVSIIFIVVAYRLTSDLAESIEVKAFNKQFNWFFRELEALDSEQNKPEGLFSKVLKNRVYQNLDADFVSFKLSSNNHSLQIRDTLDTTEIENVIRNLGFPLQADGATEIDNQHVFWQFQRNSANTFSLLIVRKISSLDEALDYIANRLSITAFLTFWLAVWAALAMAAIITKRFEANNQKLAYLAMHDPLTGLKNRTYLTEFFTTQIEQQSVKPHQLATPHGALLMIDLNNFKDVIDAFGHATGDELLNELASRLKVTLVEHHLLVRYRSDAFVIWLNTADPQLIMPIVSQILSCCGREVQISNKQFEVGASIGIACYPSDGTDLDTLLKHADIAMFQAKKFRIGAEFYQKQLPEFSERQVLLRGQLSRAVELKQFILVYQPKVSLPDGKLIGAEALARWQHPEEGLLSPDSFIELVEQGGIIHSFSRLVINEAVRQVSVWLATGKTIPVSINLSVYNLADIDLVPFIKEQLEQFKVPAHLLEVELTESATMVDITVTKKAFTDLRNLGVKLSIDDFGTGMSSFAYLRELDVDFVKIDRSFVASMMDDKRNELVVQGLISMCHSMGKIVIAEGIETEQQAHKLHELGCGIAQGYYFAKPCFAEDMQQYMEHNN</sequence>
<accession>A0A135ZZD8</accession>